<keyword evidence="6 12" id="KW-0520">NAD</keyword>
<dbReference type="RefSeq" id="WP_238752006.1">
    <property type="nucleotide sequence ID" value="NZ_CAKLPZ010000004.1"/>
</dbReference>
<feature type="binding site" evidence="12">
    <location>
        <position position="35"/>
    </location>
    <ligand>
        <name>NADP(+)</name>
        <dbReference type="ChEBI" id="CHEBI:58349"/>
    </ligand>
</feature>
<comment type="caution">
    <text evidence="12">Was originally thought to be a dihydrodipicolinate reductase (DHDPR), catalyzing the conversion of dihydrodipicolinate to tetrahydrodipicolinate. However, it was shown in E.coli that the substrate of the enzymatic reaction is not dihydrodipicolinate (DHDP) but in fact (2S,4S)-4-hydroxy-2,3,4,5-tetrahydrodipicolinic acid (HTPA), the product released by the DapA-catalyzed reaction.</text>
</comment>
<dbReference type="Gene3D" id="3.40.50.720">
    <property type="entry name" value="NAD(P)-binding Rossmann-like Domain"/>
    <property type="match status" value="1"/>
</dbReference>
<evidence type="ECO:0000256" key="12">
    <source>
        <dbReference type="HAMAP-Rule" id="MF_00102"/>
    </source>
</evidence>
<keyword evidence="4 12" id="KW-0220">Diaminopimelate biosynthesis</keyword>
<evidence type="ECO:0000256" key="9">
    <source>
        <dbReference type="ARBA" id="ARBA00038983"/>
    </source>
</evidence>
<keyword evidence="16" id="KW-1185">Reference proteome</keyword>
<dbReference type="InterPro" id="IPR036291">
    <property type="entry name" value="NAD(P)-bd_dom_sf"/>
</dbReference>
<sequence length="225" mass="24494">MKIALLGYGKMGRYIDRLATEDGDEVVLRIDADNRDTVTVAQLQTADVVIEFSRPDAAVANIEWVLSAGVPVVVGTTGWLEQLPQLTERVTAANGALFWASNFSIGVNIYFSAARQLAAALRGQGYTATIEETHHTEKVDAPSGTALTLAEVVEEVLGHRIPITSHREPDVPGTHVLRLRSPIDTLELAHTAHSREGFARGALAAARWLRERKGVYTMRDLLGTD</sequence>
<evidence type="ECO:0000313" key="16">
    <source>
        <dbReference type="Proteomes" id="UP000837803"/>
    </source>
</evidence>
<dbReference type="PANTHER" id="PTHR20836:SF0">
    <property type="entry name" value="4-HYDROXY-TETRAHYDRODIPICOLINATE REDUCTASE 1, CHLOROPLASTIC-RELATED"/>
    <property type="match status" value="1"/>
</dbReference>
<comment type="pathway">
    <text evidence="8 12">Amino-acid biosynthesis; L-lysine biosynthesis via DAP pathway; (S)-tetrahydrodipicolinate from L-aspartate: step 4/4.</text>
</comment>
<feature type="binding site" evidence="12">
    <location>
        <begin position="144"/>
        <end position="145"/>
    </location>
    <ligand>
        <name>(S)-2,3,4,5-tetrahydrodipicolinate</name>
        <dbReference type="ChEBI" id="CHEBI:16845"/>
    </ligand>
</feature>
<evidence type="ECO:0000256" key="4">
    <source>
        <dbReference type="ARBA" id="ARBA00022915"/>
    </source>
</evidence>
<feature type="active site" description="Proton donor/acceptor" evidence="12">
    <location>
        <position position="134"/>
    </location>
</feature>
<evidence type="ECO:0000256" key="10">
    <source>
        <dbReference type="ARBA" id="ARBA00049080"/>
    </source>
</evidence>
<dbReference type="Proteomes" id="UP000837803">
    <property type="component" value="Unassembled WGS sequence"/>
</dbReference>
<evidence type="ECO:0000256" key="7">
    <source>
        <dbReference type="ARBA" id="ARBA00023154"/>
    </source>
</evidence>
<gene>
    <name evidence="12 15" type="primary">dapB</name>
    <name evidence="15" type="ORF">LEM8419_03066</name>
</gene>
<dbReference type="SUPFAM" id="SSF55347">
    <property type="entry name" value="Glyceraldehyde-3-phosphate dehydrogenase-like, C-terminal domain"/>
    <property type="match status" value="1"/>
</dbReference>
<dbReference type="Pfam" id="PF01113">
    <property type="entry name" value="DapB_N"/>
    <property type="match status" value="1"/>
</dbReference>
<comment type="caution">
    <text evidence="12">Lacks conserved residue(s) required for the propagation of feature annotation.</text>
</comment>
<feature type="binding site" evidence="12">
    <location>
        <begin position="100"/>
        <end position="103"/>
    </location>
    <ligand>
        <name>NAD(+)</name>
        <dbReference type="ChEBI" id="CHEBI:57540"/>
    </ligand>
</feature>
<dbReference type="Pfam" id="PF05173">
    <property type="entry name" value="DapB_C"/>
    <property type="match status" value="1"/>
</dbReference>
<dbReference type="EMBL" id="CAKLPZ010000004">
    <property type="protein sequence ID" value="CAH1002149.1"/>
    <property type="molecule type" value="Genomic_DNA"/>
</dbReference>
<feature type="active site" description="Proton donor" evidence="12">
    <location>
        <position position="138"/>
    </location>
</feature>
<proteinExistence type="inferred from homology"/>
<organism evidence="15 16">
    <name type="scientific">Neolewinella maritima</name>
    <dbReference type="NCBI Taxonomy" id="1383882"/>
    <lineage>
        <taxon>Bacteria</taxon>
        <taxon>Pseudomonadati</taxon>
        <taxon>Bacteroidota</taxon>
        <taxon>Saprospiria</taxon>
        <taxon>Saprospirales</taxon>
        <taxon>Lewinellaceae</taxon>
        <taxon>Neolewinella</taxon>
    </lineage>
</organism>
<evidence type="ECO:0000259" key="14">
    <source>
        <dbReference type="Pfam" id="PF05173"/>
    </source>
</evidence>
<comment type="subunit">
    <text evidence="12">Homotetramer.</text>
</comment>
<protein>
    <recommendedName>
        <fullName evidence="9 12">4-hydroxy-tetrahydrodipicolinate reductase</fullName>
        <shortName evidence="12">HTPA reductase</shortName>
        <ecNumber evidence="9 12">1.17.1.8</ecNumber>
    </recommendedName>
</protein>
<dbReference type="SUPFAM" id="SSF51735">
    <property type="entry name" value="NAD(P)-binding Rossmann-fold domains"/>
    <property type="match status" value="1"/>
</dbReference>
<feature type="domain" description="Dihydrodipicolinate reductase C-terminal" evidence="14">
    <location>
        <begin position="106"/>
        <end position="222"/>
    </location>
</feature>
<accession>A0ABN8F6F5</accession>
<reference evidence="15" key="1">
    <citation type="submission" date="2021-12" db="EMBL/GenBank/DDBJ databases">
        <authorList>
            <person name="Rodrigo-Torres L."/>
            <person name="Arahal R. D."/>
            <person name="Lucena T."/>
        </authorList>
    </citation>
    <scope>NUCLEOTIDE SEQUENCE</scope>
    <source>
        <strain evidence="15">CECT 8419</strain>
    </source>
</reference>
<evidence type="ECO:0000259" key="13">
    <source>
        <dbReference type="Pfam" id="PF01113"/>
    </source>
</evidence>
<evidence type="ECO:0000313" key="15">
    <source>
        <dbReference type="EMBL" id="CAH1002149.1"/>
    </source>
</evidence>
<keyword evidence="5 12" id="KW-0560">Oxidoreductase</keyword>
<keyword evidence="3 12" id="KW-0521">NADP</keyword>
<dbReference type="HAMAP" id="MF_00102">
    <property type="entry name" value="DapB"/>
    <property type="match status" value="1"/>
</dbReference>
<comment type="caution">
    <text evidence="15">The sequence shown here is derived from an EMBL/GenBank/DDBJ whole genome shotgun (WGS) entry which is preliminary data.</text>
</comment>
<dbReference type="PANTHER" id="PTHR20836">
    <property type="entry name" value="DIHYDRODIPICOLINATE REDUCTASE"/>
    <property type="match status" value="1"/>
</dbReference>
<comment type="function">
    <text evidence="12">Catalyzes the conversion of 4-hydroxy-tetrahydrodipicolinate (HTPA) to tetrahydrodipicolinate.</text>
</comment>
<comment type="catalytic activity">
    <reaction evidence="10 12">
        <text>(S)-2,3,4,5-tetrahydrodipicolinate + NADP(+) + H2O = (2S,4S)-4-hydroxy-2,3,4,5-tetrahydrodipicolinate + NADPH + H(+)</text>
        <dbReference type="Rhea" id="RHEA:35331"/>
        <dbReference type="ChEBI" id="CHEBI:15377"/>
        <dbReference type="ChEBI" id="CHEBI:15378"/>
        <dbReference type="ChEBI" id="CHEBI:16845"/>
        <dbReference type="ChEBI" id="CHEBI:57783"/>
        <dbReference type="ChEBI" id="CHEBI:58349"/>
        <dbReference type="ChEBI" id="CHEBI:67139"/>
        <dbReference type="EC" id="1.17.1.8"/>
    </reaction>
</comment>
<feature type="binding site" evidence="12">
    <location>
        <begin position="75"/>
        <end position="77"/>
    </location>
    <ligand>
        <name>NAD(+)</name>
        <dbReference type="ChEBI" id="CHEBI:57540"/>
    </ligand>
</feature>
<comment type="catalytic activity">
    <reaction evidence="11 12">
        <text>(S)-2,3,4,5-tetrahydrodipicolinate + NAD(+) + H2O = (2S,4S)-4-hydroxy-2,3,4,5-tetrahydrodipicolinate + NADH + H(+)</text>
        <dbReference type="Rhea" id="RHEA:35323"/>
        <dbReference type="ChEBI" id="CHEBI:15377"/>
        <dbReference type="ChEBI" id="CHEBI:15378"/>
        <dbReference type="ChEBI" id="CHEBI:16845"/>
        <dbReference type="ChEBI" id="CHEBI:57540"/>
        <dbReference type="ChEBI" id="CHEBI:57945"/>
        <dbReference type="ChEBI" id="CHEBI:67139"/>
        <dbReference type="EC" id="1.17.1.8"/>
    </reaction>
</comment>
<dbReference type="CDD" id="cd02274">
    <property type="entry name" value="DHDPR_N"/>
    <property type="match status" value="1"/>
</dbReference>
<evidence type="ECO:0000256" key="5">
    <source>
        <dbReference type="ARBA" id="ARBA00023002"/>
    </source>
</evidence>
<evidence type="ECO:0000256" key="3">
    <source>
        <dbReference type="ARBA" id="ARBA00022857"/>
    </source>
</evidence>
<evidence type="ECO:0000256" key="6">
    <source>
        <dbReference type="ARBA" id="ARBA00023027"/>
    </source>
</evidence>
<feature type="domain" description="Dihydrodipicolinate reductase N-terminal" evidence="13">
    <location>
        <begin position="1"/>
        <end position="103"/>
    </location>
</feature>
<comment type="subcellular location">
    <subcellularLocation>
        <location evidence="12">Cytoplasm</location>
    </subcellularLocation>
</comment>
<evidence type="ECO:0000256" key="11">
    <source>
        <dbReference type="ARBA" id="ARBA00049396"/>
    </source>
</evidence>
<dbReference type="Gene3D" id="3.30.360.10">
    <property type="entry name" value="Dihydrodipicolinate Reductase, domain 2"/>
    <property type="match status" value="1"/>
</dbReference>
<keyword evidence="7 12" id="KW-0457">Lysine biosynthesis</keyword>
<keyword evidence="12" id="KW-0963">Cytoplasm</keyword>
<evidence type="ECO:0000256" key="2">
    <source>
        <dbReference type="ARBA" id="ARBA00022605"/>
    </source>
</evidence>
<dbReference type="InterPro" id="IPR023940">
    <property type="entry name" value="DHDPR_bac"/>
</dbReference>
<evidence type="ECO:0000256" key="8">
    <source>
        <dbReference type="ARBA" id="ARBA00037922"/>
    </source>
</evidence>
<dbReference type="GO" id="GO:0008839">
    <property type="term" value="F:4-hydroxy-tetrahydrodipicolinate reductase"/>
    <property type="evidence" value="ECO:0007669"/>
    <property type="project" value="UniProtKB-EC"/>
</dbReference>
<dbReference type="InterPro" id="IPR022663">
    <property type="entry name" value="DapB_C"/>
</dbReference>
<dbReference type="InterPro" id="IPR000846">
    <property type="entry name" value="DapB_N"/>
</dbReference>
<keyword evidence="2 12" id="KW-0028">Amino-acid biosynthesis</keyword>
<evidence type="ECO:0000256" key="1">
    <source>
        <dbReference type="ARBA" id="ARBA00006642"/>
    </source>
</evidence>
<dbReference type="PIRSF" id="PIRSF000161">
    <property type="entry name" value="DHPR"/>
    <property type="match status" value="1"/>
</dbReference>
<comment type="similarity">
    <text evidence="1 12">Belongs to the DapB family.</text>
</comment>
<feature type="binding site" evidence="12">
    <location>
        <position position="135"/>
    </location>
    <ligand>
        <name>(S)-2,3,4,5-tetrahydrodipicolinate</name>
        <dbReference type="ChEBI" id="CHEBI:16845"/>
    </ligand>
</feature>
<name>A0ABN8F6F5_9BACT</name>
<dbReference type="EC" id="1.17.1.8" evidence="9 12"/>